<sequence length="149" mass="17113">MLFEIINPSDECTMQGDNLEVLAVACCLIGSGRYALKGLDTEESVPMFIFGGHDEWFSEKFGRKFDESMDKVTKDHMLELVQSLDSVLLGNQKDRQDYEKTLQSIESEQAKLAFKQEFKEKNRSSINDICARSWQYADMFRNKIPQVAP</sequence>
<dbReference type="EMBL" id="APPI01000003">
    <property type="protein sequence ID" value="ENV14705.1"/>
    <property type="molecule type" value="Genomic_DNA"/>
</dbReference>
<proteinExistence type="predicted"/>
<dbReference type="Proteomes" id="UP000018438">
    <property type="component" value="Unassembled WGS sequence"/>
</dbReference>
<accession>N8Y5V7</accession>
<dbReference type="HOGENOM" id="CLU_145198_0_0_6"/>
<gene>
    <name evidence="1" type="ORF">F965_00051</name>
</gene>
<protein>
    <submittedName>
        <fullName evidence="1">Uncharacterized protein</fullName>
    </submittedName>
</protein>
<keyword evidence="2" id="KW-1185">Reference proteome</keyword>
<name>N8Y5V7_9GAMM</name>
<organism evidence="1 2">
    <name type="scientific">Acinetobacter schindleri NIPH 900</name>
    <dbReference type="NCBI Taxonomy" id="1217675"/>
    <lineage>
        <taxon>Bacteria</taxon>
        <taxon>Pseudomonadati</taxon>
        <taxon>Pseudomonadota</taxon>
        <taxon>Gammaproteobacteria</taxon>
        <taxon>Moraxellales</taxon>
        <taxon>Moraxellaceae</taxon>
        <taxon>Acinetobacter</taxon>
    </lineage>
</organism>
<evidence type="ECO:0000313" key="2">
    <source>
        <dbReference type="Proteomes" id="UP000018438"/>
    </source>
</evidence>
<dbReference type="PATRIC" id="fig|1217675.3.peg.46"/>
<evidence type="ECO:0000313" key="1">
    <source>
        <dbReference type="EMBL" id="ENV14705.1"/>
    </source>
</evidence>
<reference evidence="1 2" key="1">
    <citation type="submission" date="2013-02" db="EMBL/GenBank/DDBJ databases">
        <title>The Genome Sequence of Acinetobacter schindleri NIPH 900.</title>
        <authorList>
            <consortium name="The Broad Institute Genome Sequencing Platform"/>
            <consortium name="The Broad Institute Genome Sequencing Center for Infectious Disease"/>
            <person name="Cerqueira G."/>
            <person name="Feldgarden M."/>
            <person name="Courvalin P."/>
            <person name="Perichon B."/>
            <person name="Grillot-Courvalin C."/>
            <person name="Clermont D."/>
            <person name="Rocha E."/>
            <person name="Yoon E.-J."/>
            <person name="Nemec A."/>
            <person name="Walker B."/>
            <person name="Young S.K."/>
            <person name="Zeng Q."/>
            <person name="Gargeya S."/>
            <person name="Fitzgerald M."/>
            <person name="Haas B."/>
            <person name="Abouelleil A."/>
            <person name="Alvarado L."/>
            <person name="Arachchi H.M."/>
            <person name="Berlin A.M."/>
            <person name="Chapman S.B."/>
            <person name="Dewar J."/>
            <person name="Goldberg J."/>
            <person name="Griggs A."/>
            <person name="Gujja S."/>
            <person name="Hansen M."/>
            <person name="Howarth C."/>
            <person name="Imamovic A."/>
            <person name="Larimer J."/>
            <person name="McCowan C."/>
            <person name="Murphy C."/>
            <person name="Neiman D."/>
            <person name="Pearson M."/>
            <person name="Priest M."/>
            <person name="Roberts A."/>
            <person name="Saif S."/>
            <person name="Shea T."/>
            <person name="Sisk P."/>
            <person name="Sykes S."/>
            <person name="Wortman J."/>
            <person name="Nusbaum C."/>
            <person name="Birren B."/>
        </authorList>
    </citation>
    <scope>NUCLEOTIDE SEQUENCE [LARGE SCALE GENOMIC DNA]</scope>
    <source>
        <strain evidence="1 2">NIPH 900</strain>
    </source>
</reference>
<comment type="caution">
    <text evidence="1">The sequence shown here is derived from an EMBL/GenBank/DDBJ whole genome shotgun (WGS) entry which is preliminary data.</text>
</comment>
<dbReference type="AlphaFoldDB" id="N8Y5V7"/>
<dbReference type="RefSeq" id="WP_004811438.1">
    <property type="nucleotide sequence ID" value="NZ_KB849446.1"/>
</dbReference>